<evidence type="ECO:0000313" key="5">
    <source>
        <dbReference type="Proteomes" id="UP000438760"/>
    </source>
</evidence>
<dbReference type="PANTHER" id="PTHR43575">
    <property type="entry name" value="PROTEIN ABCI7, CHLOROPLASTIC"/>
    <property type="match status" value="1"/>
</dbReference>
<evidence type="ECO:0000313" key="4">
    <source>
        <dbReference type="EMBL" id="MTG97879.1"/>
    </source>
</evidence>
<dbReference type="Pfam" id="PF01458">
    <property type="entry name" value="SUFBD_core"/>
    <property type="match status" value="1"/>
</dbReference>
<feature type="domain" description="SUF system FeS cluster assembly SufBD N-terminal" evidence="3">
    <location>
        <begin position="10"/>
        <end position="169"/>
    </location>
</feature>
<name>A0A6I3LEI8_9FLAO</name>
<dbReference type="EMBL" id="WMJX01000011">
    <property type="protein sequence ID" value="MTG97879.1"/>
    <property type="molecule type" value="Genomic_DNA"/>
</dbReference>
<dbReference type="GO" id="GO:0016226">
    <property type="term" value="P:iron-sulfur cluster assembly"/>
    <property type="evidence" value="ECO:0007669"/>
    <property type="project" value="InterPro"/>
</dbReference>
<evidence type="ECO:0000256" key="1">
    <source>
        <dbReference type="ARBA" id="ARBA00043967"/>
    </source>
</evidence>
<protein>
    <submittedName>
        <fullName evidence="4">Fe-S cluster assembly protein SufD</fullName>
    </submittedName>
</protein>
<feature type="domain" description="SUF system FeS cluster assembly SufBD core" evidence="2">
    <location>
        <begin position="177"/>
        <end position="406"/>
    </location>
</feature>
<evidence type="ECO:0000259" key="3">
    <source>
        <dbReference type="Pfam" id="PF19295"/>
    </source>
</evidence>
<evidence type="ECO:0000259" key="2">
    <source>
        <dbReference type="Pfam" id="PF01458"/>
    </source>
</evidence>
<dbReference type="Proteomes" id="UP000438760">
    <property type="component" value="Unassembled WGS sequence"/>
</dbReference>
<reference evidence="4 5" key="1">
    <citation type="submission" date="2019-11" db="EMBL/GenBank/DDBJ databases">
        <title>Genome of Strain BIT-d1.</title>
        <authorList>
            <person name="Yang Y."/>
        </authorList>
    </citation>
    <scope>NUCLEOTIDE SEQUENCE [LARGE SCALE GENOMIC DNA]</scope>
    <source>
        <strain evidence="4 5">BIT-d1</strain>
    </source>
</reference>
<dbReference type="Pfam" id="PF19295">
    <property type="entry name" value="SufBD_N"/>
    <property type="match status" value="1"/>
</dbReference>
<dbReference type="SUPFAM" id="SSF101960">
    <property type="entry name" value="Stabilizer of iron transporter SufD"/>
    <property type="match status" value="1"/>
</dbReference>
<gene>
    <name evidence="4" type="primary">sufD</name>
    <name evidence="4" type="ORF">GJV76_06940</name>
</gene>
<proteinExistence type="inferred from homology"/>
<dbReference type="RefSeq" id="WP_155091920.1">
    <property type="nucleotide sequence ID" value="NZ_CP102754.1"/>
</dbReference>
<keyword evidence="5" id="KW-1185">Reference proteome</keyword>
<sequence>MELKDKLITSFVAFEQGLTGEHDVLHNIRLEGLKTFEEKGFPTKKEEAWKYTSLNSILKKEFTILPKKEVALDYKEVKKYFLSDSDTYKLVFINGIFSSHLSETTHDGIDVCLMSSAMNKPKYKMVIDNYYNQAVDKSDVFSALNSAYATEGAFINVPKSKVVSKPIEIIYFTTLEDQALLTQPRNLVVVGENAHVQILERHQSLTDSNVLTNSVTEIFAHKRAICDYYKLQNDLESSNLIDNTFIKQKQESRVSVHTFSFGGKITRNNLNFYQDGERIDSTLKGITLIGNKQHVDHYTLVSHNQPNCESHQNYKSIYDDNSVGVFNGKIYVDKIAQKTDGFQQNNNILLSEKAAVYTKPQLEIFADDVKCSHGCTIGQLDDEAMFYMRQRGIPQKEAKALLMYAFTDEVMETVKIPELKAKVAKLIATKLGVSMGFEI</sequence>
<dbReference type="InterPro" id="IPR000825">
    <property type="entry name" value="SUF_FeS_clus_asmbl_SufBD_core"/>
</dbReference>
<dbReference type="AlphaFoldDB" id="A0A6I3LEI8"/>
<dbReference type="InterPro" id="IPR011542">
    <property type="entry name" value="SUF_FeS_clus_asmbl_SufD"/>
</dbReference>
<dbReference type="InterPro" id="IPR037284">
    <property type="entry name" value="SUF_FeS_clus_asmbl_SufBD_sf"/>
</dbReference>
<accession>A0A6I3LEI8</accession>
<dbReference type="InterPro" id="IPR055346">
    <property type="entry name" value="Fe-S_cluster_assembly_SufBD"/>
</dbReference>
<dbReference type="OrthoDB" id="9768262at2"/>
<comment type="caution">
    <text evidence="4">The sequence shown here is derived from an EMBL/GenBank/DDBJ whole genome shotgun (WGS) entry which is preliminary data.</text>
</comment>
<dbReference type="NCBIfam" id="TIGR01981">
    <property type="entry name" value="sufD"/>
    <property type="match status" value="1"/>
</dbReference>
<comment type="similarity">
    <text evidence="1">Belongs to the iron-sulfur cluster assembly SufBD family.</text>
</comment>
<organism evidence="4 5">
    <name type="scientific">Myroides albus</name>
    <dbReference type="NCBI Taxonomy" id="2562892"/>
    <lineage>
        <taxon>Bacteria</taxon>
        <taxon>Pseudomonadati</taxon>
        <taxon>Bacteroidota</taxon>
        <taxon>Flavobacteriia</taxon>
        <taxon>Flavobacteriales</taxon>
        <taxon>Flavobacteriaceae</taxon>
        <taxon>Myroides</taxon>
    </lineage>
</organism>
<dbReference type="InterPro" id="IPR045595">
    <property type="entry name" value="SufBD_N"/>
</dbReference>
<dbReference type="PANTHER" id="PTHR43575:SF1">
    <property type="entry name" value="PROTEIN ABCI7, CHLOROPLASTIC"/>
    <property type="match status" value="1"/>
</dbReference>